<dbReference type="Proteomes" id="UP000077684">
    <property type="component" value="Unassembled WGS sequence"/>
</dbReference>
<protein>
    <submittedName>
        <fullName evidence="1">Uncharacterized protein</fullName>
    </submittedName>
</protein>
<organism evidence="1 2">
    <name type="scientific">Tilletia controversa</name>
    <name type="common">dwarf bunt fungus</name>
    <dbReference type="NCBI Taxonomy" id="13291"/>
    <lineage>
        <taxon>Eukaryota</taxon>
        <taxon>Fungi</taxon>
        <taxon>Dikarya</taxon>
        <taxon>Basidiomycota</taxon>
        <taxon>Ustilaginomycotina</taxon>
        <taxon>Exobasidiomycetes</taxon>
        <taxon>Tilletiales</taxon>
        <taxon>Tilletiaceae</taxon>
        <taxon>Tilletia</taxon>
    </lineage>
</organism>
<evidence type="ECO:0000313" key="1">
    <source>
        <dbReference type="EMBL" id="KAE8238390.1"/>
    </source>
</evidence>
<name>A0A8X7MJN6_9BASI</name>
<evidence type="ECO:0000313" key="2">
    <source>
        <dbReference type="Proteomes" id="UP000077684"/>
    </source>
</evidence>
<reference evidence="1" key="1">
    <citation type="submission" date="2016-04" db="EMBL/GenBank/DDBJ databases">
        <authorList>
            <person name="Nguyen H.D."/>
            <person name="Samba Siva P."/>
            <person name="Cullis J."/>
            <person name="Levesque C.A."/>
            <person name="Hambleton S."/>
        </authorList>
    </citation>
    <scope>NUCLEOTIDE SEQUENCE</scope>
    <source>
        <strain evidence="1">DAOMC 236426</strain>
    </source>
</reference>
<reference evidence="1" key="2">
    <citation type="journal article" date="2019" name="IMA Fungus">
        <title>Genome sequencing and comparison of five Tilletia species to identify candidate genes for the detection of regulated species infecting wheat.</title>
        <authorList>
            <person name="Nguyen H.D.T."/>
            <person name="Sultana T."/>
            <person name="Kesanakurti P."/>
            <person name="Hambleton S."/>
        </authorList>
    </citation>
    <scope>NUCLEOTIDE SEQUENCE</scope>
    <source>
        <strain evidence="1">DAOMC 236426</strain>
    </source>
</reference>
<sequence>MFSFSPHGRPDTDVLKKNPRLDRALLVRDLDLERRRNISSDQTIKALEARDTAHLQNQLAIAAQLSVASQEIRNLRARIALLQPSTRLDKDDVIAKCRAMLNSFAASTEPDVSASAGSKPMNRSRVTSLKIAEAMSVAAARLQQETPDAKSFCRSNLMQRAIELSKLGKATSDEQVQTFLHSSSQWKVDKKSWTCLG</sequence>
<proteinExistence type="predicted"/>
<gene>
    <name evidence="1" type="ORF">A4X06_0g8795</name>
</gene>
<comment type="caution">
    <text evidence="1">The sequence shown here is derived from an EMBL/GenBank/DDBJ whole genome shotgun (WGS) entry which is preliminary data.</text>
</comment>
<dbReference type="EMBL" id="LWDE02002108">
    <property type="protein sequence ID" value="KAE8238390.1"/>
    <property type="molecule type" value="Genomic_DNA"/>
</dbReference>
<keyword evidence="2" id="KW-1185">Reference proteome</keyword>
<dbReference type="AlphaFoldDB" id="A0A8X7MJN6"/>
<accession>A0A8X7MJN6</accession>